<evidence type="ECO:0000313" key="3">
    <source>
        <dbReference type="Proteomes" id="UP000034883"/>
    </source>
</evidence>
<organism evidence="2 3">
    <name type="scientific">Sandaracinus amylolyticus</name>
    <dbReference type="NCBI Taxonomy" id="927083"/>
    <lineage>
        <taxon>Bacteria</taxon>
        <taxon>Pseudomonadati</taxon>
        <taxon>Myxococcota</taxon>
        <taxon>Polyangia</taxon>
        <taxon>Polyangiales</taxon>
        <taxon>Sandaracinaceae</taxon>
        <taxon>Sandaracinus</taxon>
    </lineage>
</organism>
<keyword evidence="3" id="KW-1185">Reference proteome</keyword>
<gene>
    <name evidence="2" type="ORF">DB32_004962</name>
</gene>
<protein>
    <submittedName>
        <fullName evidence="2">Uncharacterized protein</fullName>
    </submittedName>
</protein>
<evidence type="ECO:0000313" key="2">
    <source>
        <dbReference type="EMBL" id="AKF07813.1"/>
    </source>
</evidence>
<dbReference type="KEGG" id="samy:DB32_004962"/>
<dbReference type="STRING" id="927083.DB32_004962"/>
<dbReference type="Proteomes" id="UP000034883">
    <property type="component" value="Chromosome"/>
</dbReference>
<evidence type="ECO:0000256" key="1">
    <source>
        <dbReference type="SAM" id="MobiDB-lite"/>
    </source>
</evidence>
<dbReference type="AlphaFoldDB" id="A0A0F6YJA3"/>
<proteinExistence type="predicted"/>
<accession>A0A0F6YJA3</accession>
<dbReference type="EMBL" id="CP011125">
    <property type="protein sequence ID" value="AKF07813.1"/>
    <property type="molecule type" value="Genomic_DNA"/>
</dbReference>
<reference evidence="2 3" key="1">
    <citation type="submission" date="2015-03" db="EMBL/GenBank/DDBJ databases">
        <title>Genome assembly of Sandaracinus amylolyticus DSM 53668.</title>
        <authorList>
            <person name="Sharma G."/>
            <person name="Subramanian S."/>
        </authorList>
    </citation>
    <scope>NUCLEOTIDE SEQUENCE [LARGE SCALE GENOMIC DNA]</scope>
    <source>
        <strain evidence="2 3">DSM 53668</strain>
    </source>
</reference>
<feature type="region of interest" description="Disordered" evidence="1">
    <location>
        <begin position="316"/>
        <end position="344"/>
    </location>
</feature>
<dbReference type="RefSeq" id="WP_053235030.1">
    <property type="nucleotide sequence ID" value="NZ_CP011125.1"/>
</dbReference>
<name>A0A0F6YJA3_9BACT</name>
<sequence>MIAVLESGRGPFLRAIADALADALSEADTPQPSAAPIALPALEPRRDVDGASAAIALDPESLARAHEANVPLRLAWIGWLDPRWEDAIASAHHVLVAHASLVDPVIALGAPRARVEVASWIAPRGERDRDAARTALGIDADAPLVIVPTQVIGDDLTALLLQLALVREGVRVAFDVGEDVEAARALRRRVSFPAHMFADGETAPLAWTAADRVLARLDGPELARAFAHGAAPILAPPRPADLFTARALASEGLATTVVNDATLAVAIDDACSRASIDRARAALAALEIDRAAERVAASVQRIVRDPASRRAIAGLPEGLEAIGPERREAASTSPKAPSRDEQIERELEALRARIRGEKT</sequence>